<sequence length="189" mass="20906">MSSPPVDPRPLIGEPLPLDLMNTRWLDDDGSYDLLEMPGGLTVWLASAGLTGTVPDSRETLDALVATRAALYAVSLPDRTDPAHARDLLNGILRHGRIRRLLGADGPQSVVETDTPAWLAAWQAAEHFLRLLEENPSRLRKCANPDCVLRFYDISKAGARRWCSMAACGNRAKYRTHAARRQSRQRPAV</sequence>
<dbReference type="SUPFAM" id="SSF160904">
    <property type="entry name" value="Jann2411-like"/>
    <property type="match status" value="1"/>
</dbReference>
<dbReference type="Pfam" id="PF11706">
    <property type="entry name" value="zf-CGNR"/>
    <property type="match status" value="1"/>
</dbReference>
<organism evidence="2 3">
    <name type="scientific">Actinoplanes xinjiangensis</name>
    <dbReference type="NCBI Taxonomy" id="512350"/>
    <lineage>
        <taxon>Bacteria</taxon>
        <taxon>Bacillati</taxon>
        <taxon>Actinomycetota</taxon>
        <taxon>Actinomycetes</taxon>
        <taxon>Micromonosporales</taxon>
        <taxon>Micromonosporaceae</taxon>
        <taxon>Actinoplanes</taxon>
    </lineage>
</organism>
<dbReference type="InterPro" id="IPR023286">
    <property type="entry name" value="ABATE_dom_sf"/>
</dbReference>
<evidence type="ECO:0000313" key="3">
    <source>
        <dbReference type="Proteomes" id="UP000245697"/>
    </source>
</evidence>
<dbReference type="AlphaFoldDB" id="A0A316EG76"/>
<dbReference type="InterPro" id="IPR010852">
    <property type="entry name" value="ABATE"/>
</dbReference>
<dbReference type="Gene3D" id="1.10.3300.10">
    <property type="entry name" value="Jann2411-like domain"/>
    <property type="match status" value="1"/>
</dbReference>
<dbReference type="PANTHER" id="PTHR35525:SF3">
    <property type="entry name" value="BLL6575 PROTEIN"/>
    <property type="match status" value="1"/>
</dbReference>
<proteinExistence type="predicted"/>
<dbReference type="InterPro" id="IPR021005">
    <property type="entry name" value="Znf_CGNR"/>
</dbReference>
<name>A0A316EG76_9ACTN</name>
<reference evidence="2 3" key="1">
    <citation type="submission" date="2018-05" db="EMBL/GenBank/DDBJ databases">
        <title>Genomic Encyclopedia of Archaeal and Bacterial Type Strains, Phase II (KMG-II): from individual species to whole genera.</title>
        <authorList>
            <person name="Goeker M."/>
        </authorList>
    </citation>
    <scope>NUCLEOTIDE SEQUENCE [LARGE SCALE GENOMIC DNA]</scope>
    <source>
        <strain evidence="2 3">DSM 45184</strain>
    </source>
</reference>
<gene>
    <name evidence="2" type="ORF">BC793_14842</name>
</gene>
<dbReference type="Pfam" id="PF07336">
    <property type="entry name" value="ABATE"/>
    <property type="match status" value="1"/>
</dbReference>
<dbReference type="RefSeq" id="WP_109603100.1">
    <property type="nucleotide sequence ID" value="NZ_BONA01000115.1"/>
</dbReference>
<dbReference type="EMBL" id="QGGR01000048">
    <property type="protein sequence ID" value="PWK28737.1"/>
    <property type="molecule type" value="Genomic_DNA"/>
</dbReference>
<comment type="caution">
    <text evidence="2">The sequence shown here is derived from an EMBL/GenBank/DDBJ whole genome shotgun (WGS) entry which is preliminary data.</text>
</comment>
<dbReference type="PANTHER" id="PTHR35525">
    <property type="entry name" value="BLL6575 PROTEIN"/>
    <property type="match status" value="1"/>
</dbReference>
<dbReference type="OrthoDB" id="123307at2"/>
<dbReference type="Proteomes" id="UP000245697">
    <property type="component" value="Unassembled WGS sequence"/>
</dbReference>
<accession>A0A316EG76</accession>
<evidence type="ECO:0000259" key="1">
    <source>
        <dbReference type="Pfam" id="PF11706"/>
    </source>
</evidence>
<protein>
    <submittedName>
        <fullName evidence="2">Putative RNA-binding Zn ribbon-like protein</fullName>
    </submittedName>
</protein>
<feature type="domain" description="Zinc finger CGNR" evidence="1">
    <location>
        <begin position="138"/>
        <end position="181"/>
    </location>
</feature>
<keyword evidence="3" id="KW-1185">Reference proteome</keyword>
<evidence type="ECO:0000313" key="2">
    <source>
        <dbReference type="EMBL" id="PWK28737.1"/>
    </source>
</evidence>